<reference evidence="2 3" key="1">
    <citation type="submission" date="2020-05" db="EMBL/GenBank/DDBJ databases">
        <title>Hymenobacter terrestris sp. nov. and Hymenobacter lapidiphilus sp. nov., isolated from regoliths in Antarctica.</title>
        <authorList>
            <person name="Sedlacek I."/>
            <person name="Pantucek R."/>
            <person name="Zeman M."/>
            <person name="Holochova P."/>
            <person name="Kralova S."/>
            <person name="Stankova E."/>
            <person name="Sedo O."/>
            <person name="Micenkova L."/>
            <person name="Svec P."/>
            <person name="Gupta V."/>
            <person name="Sood U."/>
            <person name="Korpole U.S."/>
            <person name="Lal R."/>
        </authorList>
    </citation>
    <scope>NUCLEOTIDE SEQUENCE [LARGE SCALE GENOMIC DNA]</scope>
    <source>
        <strain evidence="2 3">P5342</strain>
    </source>
</reference>
<proteinExistence type="predicted"/>
<evidence type="ECO:0008006" key="4">
    <source>
        <dbReference type="Google" id="ProtNLM"/>
    </source>
</evidence>
<dbReference type="AlphaFoldDB" id="A0A7Y7PT13"/>
<keyword evidence="1" id="KW-0732">Signal</keyword>
<comment type="caution">
    <text evidence="2">The sequence shown here is derived from an EMBL/GenBank/DDBJ whole genome shotgun (WGS) entry which is preliminary data.</text>
</comment>
<dbReference type="EMBL" id="JABKAU010000091">
    <property type="protein sequence ID" value="NVO33519.1"/>
    <property type="molecule type" value="Genomic_DNA"/>
</dbReference>
<sequence length="194" mass="20673">MKKYFLVVALVFGLPACGLLGSDECGPVQGPTYYDVQGLSASLARQPAAAAAETLAPNATVARQEFRLRLRLQERYYAAAAVPGIMGAAYACPPAAPSGLLGTAERADSLSITSAHPYDAAHPAGASLLDLLLDTADVAAQLPSPRQPQEPFRWVDFALRTPPAVAGPQRFRIYYRQTNGEVYRAETVTVTLLP</sequence>
<accession>A0A7Y7PT13</accession>
<dbReference type="RefSeq" id="WP_176910325.1">
    <property type="nucleotide sequence ID" value="NZ_JABKAU010000091.1"/>
</dbReference>
<dbReference type="Proteomes" id="UP000565521">
    <property type="component" value="Unassembled WGS sequence"/>
</dbReference>
<feature type="signal peptide" evidence="1">
    <location>
        <begin position="1"/>
        <end position="21"/>
    </location>
</feature>
<keyword evidence="3" id="KW-1185">Reference proteome</keyword>
<name>A0A7Y7PT13_9BACT</name>
<evidence type="ECO:0000313" key="2">
    <source>
        <dbReference type="EMBL" id="NVO33519.1"/>
    </source>
</evidence>
<protein>
    <recommendedName>
        <fullName evidence="4">DUF5034 domain-containing protein</fullName>
    </recommendedName>
</protein>
<organism evidence="2 3">
    <name type="scientific">Hymenobacter lapidiphilus</name>
    <dbReference type="NCBI Taxonomy" id="2608003"/>
    <lineage>
        <taxon>Bacteria</taxon>
        <taxon>Pseudomonadati</taxon>
        <taxon>Bacteroidota</taxon>
        <taxon>Cytophagia</taxon>
        <taxon>Cytophagales</taxon>
        <taxon>Hymenobacteraceae</taxon>
        <taxon>Hymenobacter</taxon>
    </lineage>
</organism>
<gene>
    <name evidence="2" type="ORF">HW554_20160</name>
</gene>
<evidence type="ECO:0000256" key="1">
    <source>
        <dbReference type="SAM" id="SignalP"/>
    </source>
</evidence>
<evidence type="ECO:0000313" key="3">
    <source>
        <dbReference type="Proteomes" id="UP000565521"/>
    </source>
</evidence>
<feature type="chain" id="PRO_5030867344" description="DUF5034 domain-containing protein" evidence="1">
    <location>
        <begin position="22"/>
        <end position="194"/>
    </location>
</feature>